<dbReference type="CDD" id="cd01392">
    <property type="entry name" value="HTH_LacI"/>
    <property type="match status" value="1"/>
</dbReference>
<evidence type="ECO:0000256" key="1">
    <source>
        <dbReference type="ARBA" id="ARBA00023015"/>
    </source>
</evidence>
<evidence type="ECO:0000313" key="6">
    <source>
        <dbReference type="Proteomes" id="UP000199103"/>
    </source>
</evidence>
<dbReference type="GO" id="GO:0003700">
    <property type="term" value="F:DNA-binding transcription factor activity"/>
    <property type="evidence" value="ECO:0007669"/>
    <property type="project" value="TreeGrafter"/>
</dbReference>
<dbReference type="InterPro" id="IPR000843">
    <property type="entry name" value="HTH_LacI"/>
</dbReference>
<evidence type="ECO:0000256" key="2">
    <source>
        <dbReference type="ARBA" id="ARBA00023125"/>
    </source>
</evidence>
<name>A0A1H1S5W6_9ACTN</name>
<dbReference type="InterPro" id="IPR028082">
    <property type="entry name" value="Peripla_BP_I"/>
</dbReference>
<dbReference type="RefSeq" id="WP_091523448.1">
    <property type="nucleotide sequence ID" value="NZ_LT629772.1"/>
</dbReference>
<evidence type="ECO:0000256" key="3">
    <source>
        <dbReference type="ARBA" id="ARBA00023163"/>
    </source>
</evidence>
<organism evidence="5 6">
    <name type="scientific">Microlunatus soli</name>
    <dbReference type="NCBI Taxonomy" id="630515"/>
    <lineage>
        <taxon>Bacteria</taxon>
        <taxon>Bacillati</taxon>
        <taxon>Actinomycetota</taxon>
        <taxon>Actinomycetes</taxon>
        <taxon>Propionibacteriales</taxon>
        <taxon>Propionibacteriaceae</taxon>
        <taxon>Microlunatus</taxon>
    </lineage>
</organism>
<dbReference type="SMART" id="SM00354">
    <property type="entry name" value="HTH_LACI"/>
    <property type="match status" value="1"/>
</dbReference>
<evidence type="ECO:0000259" key="4">
    <source>
        <dbReference type="PROSITE" id="PS50932"/>
    </source>
</evidence>
<keyword evidence="6" id="KW-1185">Reference proteome</keyword>
<accession>A0A1H1S5W6</accession>
<protein>
    <submittedName>
        <fullName evidence="5">Transcriptional regulator, LacI family</fullName>
    </submittedName>
</protein>
<keyword evidence="2" id="KW-0238">DNA-binding</keyword>
<dbReference type="Proteomes" id="UP000199103">
    <property type="component" value="Chromosome I"/>
</dbReference>
<dbReference type="SUPFAM" id="SSF47413">
    <property type="entry name" value="lambda repressor-like DNA-binding domains"/>
    <property type="match status" value="1"/>
</dbReference>
<dbReference type="EMBL" id="LT629772">
    <property type="protein sequence ID" value="SDS43178.1"/>
    <property type="molecule type" value="Genomic_DNA"/>
</dbReference>
<feature type="domain" description="HTH lacI-type" evidence="4">
    <location>
        <begin position="12"/>
        <end position="66"/>
    </location>
</feature>
<keyword evidence="1" id="KW-0805">Transcription regulation</keyword>
<dbReference type="PANTHER" id="PTHR30146">
    <property type="entry name" value="LACI-RELATED TRANSCRIPTIONAL REPRESSOR"/>
    <property type="match status" value="1"/>
</dbReference>
<dbReference type="Gene3D" id="1.10.260.40">
    <property type="entry name" value="lambda repressor-like DNA-binding domains"/>
    <property type="match status" value="1"/>
</dbReference>
<gene>
    <name evidence="5" type="ORF">SAMN04489812_1889</name>
</gene>
<dbReference type="Gene3D" id="3.40.50.2300">
    <property type="match status" value="2"/>
</dbReference>
<dbReference type="Pfam" id="PF13377">
    <property type="entry name" value="Peripla_BP_3"/>
    <property type="match status" value="1"/>
</dbReference>
<proteinExistence type="predicted"/>
<dbReference type="CDD" id="cd06267">
    <property type="entry name" value="PBP1_LacI_sugar_binding-like"/>
    <property type="match status" value="1"/>
</dbReference>
<evidence type="ECO:0000313" key="5">
    <source>
        <dbReference type="EMBL" id="SDS43178.1"/>
    </source>
</evidence>
<sequence>MTSTAEGSARRVTINDVAHVARVSRQTVTRAMNDMPGISVATKDRVLGAARELGYHPSRFGRGLVRHDHHTLGLVISNLINPYYPELASAVVNHAAERGWSVVLLDSSGADQQRTMINQMGDQVDALIGYLALDRRELDVSMPGLPVVRIDAGDARHAPCGVRYDHGPGITELVDHLIGRGVRRPVMIDSSPAGQFSTRARDFVKIMDDRGIDVPVLHTGGDQLEHGIRTTEEVIATMPRTDAIMCFNDITAFGALKALRQLGRDVPGDVAVVGMDGLAAGTYVTPQLTSLALDMTEVAALAVDIALGRLNGSIEPGSRAARPKVRHRLVIRESA</sequence>
<dbReference type="AlphaFoldDB" id="A0A1H1S5W6"/>
<dbReference type="GO" id="GO:0000976">
    <property type="term" value="F:transcription cis-regulatory region binding"/>
    <property type="evidence" value="ECO:0007669"/>
    <property type="project" value="TreeGrafter"/>
</dbReference>
<dbReference type="PROSITE" id="PS00356">
    <property type="entry name" value="HTH_LACI_1"/>
    <property type="match status" value="1"/>
</dbReference>
<dbReference type="Pfam" id="PF00356">
    <property type="entry name" value="LacI"/>
    <property type="match status" value="1"/>
</dbReference>
<dbReference type="OrthoDB" id="3258243at2"/>
<dbReference type="InterPro" id="IPR046335">
    <property type="entry name" value="LacI/GalR-like_sensor"/>
</dbReference>
<dbReference type="InterPro" id="IPR010982">
    <property type="entry name" value="Lambda_DNA-bd_dom_sf"/>
</dbReference>
<reference evidence="5 6" key="1">
    <citation type="submission" date="2016-10" db="EMBL/GenBank/DDBJ databases">
        <authorList>
            <person name="de Groot N.N."/>
        </authorList>
    </citation>
    <scope>NUCLEOTIDE SEQUENCE [LARGE SCALE GENOMIC DNA]</scope>
    <source>
        <strain evidence="5 6">DSM 21800</strain>
    </source>
</reference>
<dbReference type="PROSITE" id="PS50932">
    <property type="entry name" value="HTH_LACI_2"/>
    <property type="match status" value="1"/>
</dbReference>
<dbReference type="STRING" id="630515.SAMN04489812_1889"/>
<keyword evidence="3" id="KW-0804">Transcription</keyword>
<dbReference type="SUPFAM" id="SSF53822">
    <property type="entry name" value="Periplasmic binding protein-like I"/>
    <property type="match status" value="1"/>
</dbReference>
<dbReference type="PANTHER" id="PTHR30146:SF109">
    <property type="entry name" value="HTH-TYPE TRANSCRIPTIONAL REGULATOR GALS"/>
    <property type="match status" value="1"/>
</dbReference>